<evidence type="ECO:0000256" key="1">
    <source>
        <dbReference type="ARBA" id="ARBA00003416"/>
    </source>
</evidence>
<evidence type="ECO:0000256" key="2">
    <source>
        <dbReference type="ARBA" id="ARBA00009840"/>
    </source>
</evidence>
<organism evidence="7 8">
    <name type="scientific">Candidatus Fonsibacter lacus</name>
    <dbReference type="NCBI Taxonomy" id="2576439"/>
    <lineage>
        <taxon>Bacteria</taxon>
        <taxon>Pseudomonadati</taxon>
        <taxon>Pseudomonadota</taxon>
        <taxon>Alphaproteobacteria</taxon>
        <taxon>Candidatus Pelagibacterales</taxon>
        <taxon>Candidatus Pelagibacterales incertae sedis</taxon>
        <taxon>Candidatus Fonsibacter</taxon>
    </lineage>
</organism>
<evidence type="ECO:0000313" key="7">
    <source>
        <dbReference type="EMBL" id="NCU63311.1"/>
    </source>
</evidence>
<evidence type="ECO:0000256" key="4">
    <source>
        <dbReference type="ARBA" id="ARBA00023054"/>
    </source>
</evidence>
<name>A0A845SC70_9PROT</name>
<gene>
    <name evidence="7" type="ORF">EBV78_04495</name>
</gene>
<reference evidence="7 8" key="1">
    <citation type="submission" date="2018-10" db="EMBL/GenBank/DDBJ databases">
        <title>Iterative Subtractive Binning of Freshwater Chronoseries Metagenomes Recovers Nearly Complete Genomes from over Four Hundred Novel Species.</title>
        <authorList>
            <person name="Rodriguez-R L.M."/>
            <person name="Tsementzi D."/>
            <person name="Luo C."/>
            <person name="Konstantinidis K.T."/>
        </authorList>
    </citation>
    <scope>NUCLEOTIDE SEQUENCE [LARGE SCALE GENOMIC DNA]</scope>
    <source>
        <strain evidence="7">WB7_2B_003</strain>
    </source>
</reference>
<keyword evidence="5" id="KW-0233">DNA recombination</keyword>
<evidence type="ECO:0000256" key="6">
    <source>
        <dbReference type="SAM" id="Phobius"/>
    </source>
</evidence>
<dbReference type="Proteomes" id="UP000572953">
    <property type="component" value="Unassembled WGS sequence"/>
</dbReference>
<comment type="caution">
    <text evidence="7">The sequence shown here is derived from an EMBL/GenBank/DDBJ whole genome shotgun (WGS) entry which is preliminary data.</text>
</comment>
<evidence type="ECO:0000256" key="3">
    <source>
        <dbReference type="ARBA" id="ARBA00021840"/>
    </source>
</evidence>
<protein>
    <recommendedName>
        <fullName evidence="3">DNA recombination protein RmuC homolog</fullName>
    </recommendedName>
</protein>
<evidence type="ECO:0000313" key="8">
    <source>
        <dbReference type="Proteomes" id="UP000572953"/>
    </source>
</evidence>
<proteinExistence type="inferred from homology"/>
<keyword evidence="4" id="KW-0175">Coiled coil</keyword>
<keyword evidence="6" id="KW-1133">Transmembrane helix</keyword>
<feature type="transmembrane region" description="Helical" evidence="6">
    <location>
        <begin position="6"/>
        <end position="22"/>
    </location>
</feature>
<keyword evidence="6" id="KW-0472">Membrane</keyword>
<dbReference type="Pfam" id="PF02646">
    <property type="entry name" value="RmuC"/>
    <property type="match status" value="1"/>
</dbReference>
<dbReference type="PANTHER" id="PTHR30563">
    <property type="entry name" value="DNA RECOMBINATION PROTEIN RMUC"/>
    <property type="match status" value="1"/>
</dbReference>
<dbReference type="PANTHER" id="PTHR30563:SF0">
    <property type="entry name" value="DNA RECOMBINATION PROTEIN RMUC"/>
    <property type="match status" value="1"/>
</dbReference>
<dbReference type="AlphaFoldDB" id="A0A845SC70"/>
<evidence type="ECO:0000256" key="5">
    <source>
        <dbReference type="ARBA" id="ARBA00023172"/>
    </source>
</evidence>
<dbReference type="GO" id="GO:0006310">
    <property type="term" value="P:DNA recombination"/>
    <property type="evidence" value="ECO:0007669"/>
    <property type="project" value="UniProtKB-KW"/>
</dbReference>
<dbReference type="EMBL" id="RGGN01000212">
    <property type="protein sequence ID" value="NCU63311.1"/>
    <property type="molecule type" value="Genomic_DNA"/>
</dbReference>
<sequence>MTEIVIIITCIVVVTFIAYNFFKSKNGGDNNLLSSQLADLIVRFSKVEEATKNISSTQASIDNTFKSFEGMLNDRQERGAFSEMELEKLLKDRLPSQYLKFQHTLSNNKRVDCLIDLGENSQKIGIDSKFVLDNYKYLRSAKTEEEIKKYKKLFEDDVVNNIKKISSDYIISGETTPHAIMFIRSEAVYREISESNLISKGLEKNVLIVSPSLLWGLLNTLRMFLKDSEMSKKAQVVIKEIGIIGKDIARLAERVADVENRFNQVSEQFRGIKVSADKIQSRAEKIQELESKEEITK</sequence>
<accession>A0A845SC70</accession>
<dbReference type="InterPro" id="IPR003798">
    <property type="entry name" value="DNA_recombination_RmuC"/>
</dbReference>
<comment type="similarity">
    <text evidence="2">Belongs to the RmuC family.</text>
</comment>
<comment type="function">
    <text evidence="1">Involved in DNA recombination.</text>
</comment>
<keyword evidence="6" id="KW-0812">Transmembrane</keyword>